<dbReference type="Proteomes" id="UP000001542">
    <property type="component" value="Unassembled WGS sequence"/>
</dbReference>
<name>A2FIE7_TRIV3</name>
<organism evidence="1 2">
    <name type="scientific">Trichomonas vaginalis (strain ATCC PRA-98 / G3)</name>
    <dbReference type="NCBI Taxonomy" id="412133"/>
    <lineage>
        <taxon>Eukaryota</taxon>
        <taxon>Metamonada</taxon>
        <taxon>Parabasalia</taxon>
        <taxon>Trichomonadida</taxon>
        <taxon>Trichomonadidae</taxon>
        <taxon>Trichomonas</taxon>
    </lineage>
</organism>
<dbReference type="VEuPathDB" id="TrichDB:TVAG_032120"/>
<keyword evidence="2" id="KW-1185">Reference proteome</keyword>
<gene>
    <name evidence="1" type="ORF">TVAG_032120</name>
</gene>
<dbReference type="KEGG" id="tva:4753058"/>
<reference evidence="1" key="1">
    <citation type="submission" date="2006-10" db="EMBL/GenBank/DDBJ databases">
        <authorList>
            <person name="Amadeo P."/>
            <person name="Zhao Q."/>
            <person name="Wortman J."/>
            <person name="Fraser-Liggett C."/>
            <person name="Carlton J."/>
        </authorList>
    </citation>
    <scope>NUCLEOTIDE SEQUENCE</scope>
    <source>
        <strain evidence="1">G3</strain>
    </source>
</reference>
<sequence length="356" mass="40812">MEADTIQLNEEQKINSNVKIKASAITIIGKKNINRTYHEIPFRILITITRKKNPIDQATIKIRPINEKEVNFESNDNNQFSLIEDKSVDVHYDVISHVAASVAFNISYLEPRKEIKNIKLIIPIYPSIIVEPKVMLFNTGFILHYSIENKLSFAVNDINLETSFPTFPRIVFQTDQPTFPSTESEFDMCEELKPDNIIKTFIHGDFFPPKERMNIGTFTIKYTVPSLNRTFSFTKEIVDQNELVDKPFAFSLIGQPDKVPVLTPFNVKVDIFNNLKAKASFSLEILTTENSTLLPYGKHYYSIDEIGIEPIRISMEFIAITEGLLKYPQMLIKSDSCFPYNVDFNDGVFAIAQKCE</sequence>
<dbReference type="VEuPathDB" id="TrichDB:TVAGG3_0859610"/>
<dbReference type="OrthoDB" id="10516541at2759"/>
<accession>A2FIE7</accession>
<dbReference type="InParanoid" id="A2FIE7"/>
<proteinExistence type="predicted"/>
<protein>
    <submittedName>
        <fullName evidence="1">Uncharacterized protein</fullName>
    </submittedName>
</protein>
<reference evidence="1" key="2">
    <citation type="journal article" date="2007" name="Science">
        <title>Draft genome sequence of the sexually transmitted pathogen Trichomonas vaginalis.</title>
        <authorList>
            <person name="Carlton J.M."/>
            <person name="Hirt R.P."/>
            <person name="Silva J.C."/>
            <person name="Delcher A.L."/>
            <person name="Schatz M."/>
            <person name="Zhao Q."/>
            <person name="Wortman J.R."/>
            <person name="Bidwell S.L."/>
            <person name="Alsmark U.C.M."/>
            <person name="Besteiro S."/>
            <person name="Sicheritz-Ponten T."/>
            <person name="Noel C.J."/>
            <person name="Dacks J.B."/>
            <person name="Foster P.G."/>
            <person name="Simillion C."/>
            <person name="Van de Peer Y."/>
            <person name="Miranda-Saavedra D."/>
            <person name="Barton G.J."/>
            <person name="Westrop G.D."/>
            <person name="Mueller S."/>
            <person name="Dessi D."/>
            <person name="Fiori P.L."/>
            <person name="Ren Q."/>
            <person name="Paulsen I."/>
            <person name="Zhang H."/>
            <person name="Bastida-Corcuera F.D."/>
            <person name="Simoes-Barbosa A."/>
            <person name="Brown M.T."/>
            <person name="Hayes R.D."/>
            <person name="Mukherjee M."/>
            <person name="Okumura C.Y."/>
            <person name="Schneider R."/>
            <person name="Smith A.J."/>
            <person name="Vanacova S."/>
            <person name="Villalvazo M."/>
            <person name="Haas B.J."/>
            <person name="Pertea M."/>
            <person name="Feldblyum T.V."/>
            <person name="Utterback T.R."/>
            <person name="Shu C.L."/>
            <person name="Osoegawa K."/>
            <person name="de Jong P.J."/>
            <person name="Hrdy I."/>
            <person name="Horvathova L."/>
            <person name="Zubacova Z."/>
            <person name="Dolezal P."/>
            <person name="Malik S.B."/>
            <person name="Logsdon J.M. Jr."/>
            <person name="Henze K."/>
            <person name="Gupta A."/>
            <person name="Wang C.C."/>
            <person name="Dunne R.L."/>
            <person name="Upcroft J.A."/>
            <person name="Upcroft P."/>
            <person name="White O."/>
            <person name="Salzberg S.L."/>
            <person name="Tang P."/>
            <person name="Chiu C.-H."/>
            <person name="Lee Y.-S."/>
            <person name="Embley T.M."/>
            <person name="Coombs G.H."/>
            <person name="Mottram J.C."/>
            <person name="Tachezy J."/>
            <person name="Fraser-Liggett C.M."/>
            <person name="Johnson P.J."/>
        </authorList>
    </citation>
    <scope>NUCLEOTIDE SEQUENCE [LARGE SCALE GENOMIC DNA]</scope>
    <source>
        <strain evidence="1">G3</strain>
    </source>
</reference>
<evidence type="ECO:0000313" key="1">
    <source>
        <dbReference type="EMBL" id="EAX95309.1"/>
    </source>
</evidence>
<dbReference type="EMBL" id="DS113812">
    <property type="protein sequence ID" value="EAX95309.1"/>
    <property type="molecule type" value="Genomic_DNA"/>
</dbReference>
<dbReference type="AlphaFoldDB" id="A2FIE7"/>
<evidence type="ECO:0000313" key="2">
    <source>
        <dbReference type="Proteomes" id="UP000001542"/>
    </source>
</evidence>
<dbReference type="RefSeq" id="XP_001308239.1">
    <property type="nucleotide sequence ID" value="XM_001308238.1"/>
</dbReference>